<feature type="region of interest" description="Disordered" evidence="1">
    <location>
        <begin position="52"/>
        <end position="108"/>
    </location>
</feature>
<keyword evidence="2" id="KW-0812">Transmembrane</keyword>
<keyword evidence="2" id="KW-1133">Transmembrane helix</keyword>
<protein>
    <submittedName>
        <fullName evidence="3">Uncharacterized protein</fullName>
    </submittedName>
</protein>
<evidence type="ECO:0000256" key="1">
    <source>
        <dbReference type="SAM" id="MobiDB-lite"/>
    </source>
</evidence>
<feature type="compositionally biased region" description="Basic and acidic residues" evidence="1">
    <location>
        <begin position="52"/>
        <end position="61"/>
    </location>
</feature>
<reference evidence="3 4" key="1">
    <citation type="submission" date="2024-03" db="EMBL/GenBank/DDBJ databases">
        <title>Complete genome sequence of the green alga Chloropicon roscoffensis RCC1871.</title>
        <authorList>
            <person name="Lemieux C."/>
            <person name="Pombert J.-F."/>
            <person name="Otis C."/>
            <person name="Turmel M."/>
        </authorList>
    </citation>
    <scope>NUCLEOTIDE SEQUENCE [LARGE SCALE GENOMIC DNA]</scope>
    <source>
        <strain evidence="3 4">RCC1871</strain>
    </source>
</reference>
<sequence length="376" mass="41277">MASRSSTTSSRFPAGAVTVVGGLALVAGARLAFRLFHKRRLALRTRKLEAEKESLRTREEIQESSSAPPEANEPDEDDRTASAACSGSASAPPSRSTPTVVAPSLASPAPTPAVKGAAWGRAMLFFLVLVALLELARQVSFNKLDLHGLRPHEVASKGLKAHHYLILSEKAFCLSMAWYLTAWASFLTTSRGRETLERGVETASPALEAEGEAPSRVPASAGSLAGGVDFTGIWIRDRRKSDSLAGVCQLAGLNRFLAKAICLVRGSELVQTEDGLSIRVFSEIPWFTLRERYTFNGHASNRRRDFRGGRMDCTMERTATGLKFLMKWPEPWGGTEETYYVLVGDHELHVKTKNSITQKDGTRKSISYTTIYHRRH</sequence>
<evidence type="ECO:0000256" key="2">
    <source>
        <dbReference type="SAM" id="Phobius"/>
    </source>
</evidence>
<name>A0AAX4PKH5_9CHLO</name>
<evidence type="ECO:0000313" key="4">
    <source>
        <dbReference type="Proteomes" id="UP001472866"/>
    </source>
</evidence>
<accession>A0AAX4PKH5</accession>
<feature type="transmembrane region" description="Helical" evidence="2">
    <location>
        <begin position="12"/>
        <end position="33"/>
    </location>
</feature>
<organism evidence="3 4">
    <name type="scientific">Chloropicon roscoffensis</name>
    <dbReference type="NCBI Taxonomy" id="1461544"/>
    <lineage>
        <taxon>Eukaryota</taxon>
        <taxon>Viridiplantae</taxon>
        <taxon>Chlorophyta</taxon>
        <taxon>Chloropicophyceae</taxon>
        <taxon>Chloropicales</taxon>
        <taxon>Chloropicaceae</taxon>
        <taxon>Chloropicon</taxon>
    </lineage>
</organism>
<gene>
    <name evidence="3" type="ORF">HKI87_15g80950</name>
</gene>
<proteinExistence type="predicted"/>
<keyword evidence="4" id="KW-1185">Reference proteome</keyword>
<keyword evidence="2" id="KW-0472">Membrane</keyword>
<dbReference type="EMBL" id="CP151515">
    <property type="protein sequence ID" value="WZN66528.1"/>
    <property type="molecule type" value="Genomic_DNA"/>
</dbReference>
<dbReference type="AlphaFoldDB" id="A0AAX4PKH5"/>
<dbReference type="Proteomes" id="UP001472866">
    <property type="component" value="Chromosome 15"/>
</dbReference>
<feature type="compositionally biased region" description="Low complexity" evidence="1">
    <location>
        <begin position="81"/>
        <end position="108"/>
    </location>
</feature>
<evidence type="ECO:0000313" key="3">
    <source>
        <dbReference type="EMBL" id="WZN66528.1"/>
    </source>
</evidence>